<dbReference type="Proteomes" id="UP001597601">
    <property type="component" value="Unassembled WGS sequence"/>
</dbReference>
<keyword evidence="3" id="KW-0732">Signal</keyword>
<keyword evidence="1" id="KW-0611">Plant defense</keyword>
<dbReference type="InterPro" id="IPR023346">
    <property type="entry name" value="Lysozyme-like_dom_sf"/>
</dbReference>
<sequence length="327" mass="36824">MSYVQFSSRSIFSLVMILLLSGFKCGNTSTTVSLAPPPAEFNLITEKQFNELFPERNPFYTYAAFIKSVKELSAIKVKVTRRSTYIYQFMRTDKRTNKTTMVRQDPDWNETWATEKPDTTYTIDYGAFCTEADAETNKRELAAFFANIAHETRHGRNGTYTDGLMLTKEGDTTQNYYNASDEYPPVKSKKYYGRGPMQLSYNGNYGYASDLIFGDDKVLLNDPDLVERDAVVAFKAAIYFWMTPQKPKPSAHDVMIGKWRPQAHDTAGKRAAGFGMTINIVNGALECGKGDGLPNMQDRIGFYQHFLKQLGVSDPNCACSCGGMKAY</sequence>
<evidence type="ECO:0000256" key="3">
    <source>
        <dbReference type="SAM" id="SignalP"/>
    </source>
</evidence>
<dbReference type="InterPro" id="IPR000726">
    <property type="entry name" value="Glyco_hydro_19_cat"/>
</dbReference>
<evidence type="ECO:0000313" key="5">
    <source>
        <dbReference type="EMBL" id="MFD2864451.1"/>
    </source>
</evidence>
<evidence type="ECO:0000256" key="1">
    <source>
        <dbReference type="ARBA" id="ARBA00022821"/>
    </source>
</evidence>
<dbReference type="Gene3D" id="3.30.20.10">
    <property type="entry name" value="Endochitinase, domain 2"/>
    <property type="match status" value="1"/>
</dbReference>
<feature type="chain" id="PRO_5047345146" evidence="3">
    <location>
        <begin position="27"/>
        <end position="327"/>
    </location>
</feature>
<organism evidence="5 6">
    <name type="scientific">Mucilaginibacter antarcticus</name>
    <dbReference type="NCBI Taxonomy" id="1855725"/>
    <lineage>
        <taxon>Bacteria</taxon>
        <taxon>Pseudomonadati</taxon>
        <taxon>Bacteroidota</taxon>
        <taxon>Sphingobacteriia</taxon>
        <taxon>Sphingobacteriales</taxon>
        <taxon>Sphingobacteriaceae</taxon>
        <taxon>Mucilaginibacter</taxon>
    </lineage>
</organism>
<dbReference type="EMBL" id="JBHUON010000006">
    <property type="protein sequence ID" value="MFD2864451.1"/>
    <property type="molecule type" value="Genomic_DNA"/>
</dbReference>
<comment type="caution">
    <text evidence="5">The sequence shown here is derived from an EMBL/GenBank/DDBJ whole genome shotgun (WGS) entry which is preliminary data.</text>
</comment>
<dbReference type="InterPro" id="IPR016283">
    <property type="entry name" value="Glyco_hydro_19"/>
</dbReference>
<evidence type="ECO:0000259" key="4">
    <source>
        <dbReference type="Pfam" id="PF00182"/>
    </source>
</evidence>
<protein>
    <submittedName>
        <fullName evidence="5">Chitinase</fullName>
    </submittedName>
</protein>
<name>A0ABW5XNP4_9SPHI</name>
<dbReference type="SUPFAM" id="SSF53955">
    <property type="entry name" value="Lysozyme-like"/>
    <property type="match status" value="1"/>
</dbReference>
<dbReference type="PANTHER" id="PTHR22595">
    <property type="entry name" value="CHITINASE-RELATED"/>
    <property type="match status" value="1"/>
</dbReference>
<dbReference type="PANTHER" id="PTHR22595:SF79">
    <property type="entry name" value="CHITINASE 12"/>
    <property type="match status" value="1"/>
</dbReference>
<reference evidence="6" key="1">
    <citation type="journal article" date="2019" name="Int. J. Syst. Evol. Microbiol.">
        <title>The Global Catalogue of Microorganisms (GCM) 10K type strain sequencing project: providing services to taxonomists for standard genome sequencing and annotation.</title>
        <authorList>
            <consortium name="The Broad Institute Genomics Platform"/>
            <consortium name="The Broad Institute Genome Sequencing Center for Infectious Disease"/>
            <person name="Wu L."/>
            <person name="Ma J."/>
        </authorList>
    </citation>
    <scope>NUCLEOTIDE SEQUENCE [LARGE SCALE GENOMIC DNA]</scope>
    <source>
        <strain evidence="6">KCTC 52232</strain>
    </source>
</reference>
<accession>A0ABW5XNP4</accession>
<dbReference type="Pfam" id="PF00182">
    <property type="entry name" value="Glyco_hydro_19"/>
    <property type="match status" value="1"/>
</dbReference>
<dbReference type="CDD" id="cd00325">
    <property type="entry name" value="chitinase_GH19"/>
    <property type="match status" value="1"/>
</dbReference>
<evidence type="ECO:0000313" key="6">
    <source>
        <dbReference type="Proteomes" id="UP001597601"/>
    </source>
</evidence>
<keyword evidence="2" id="KW-1015">Disulfide bond</keyword>
<feature type="signal peptide" evidence="3">
    <location>
        <begin position="1"/>
        <end position="26"/>
    </location>
</feature>
<dbReference type="Gene3D" id="1.10.530.10">
    <property type="match status" value="2"/>
</dbReference>
<dbReference type="PIRSF" id="PIRSF001060">
    <property type="entry name" value="Endochitinase"/>
    <property type="match status" value="1"/>
</dbReference>
<feature type="domain" description="Glycoside hydrolase family 19 catalytic" evidence="4">
    <location>
        <begin position="125"/>
        <end position="314"/>
    </location>
</feature>
<gene>
    <name evidence="5" type="ORF">ACFSYC_07090</name>
</gene>
<dbReference type="RefSeq" id="WP_377124989.1">
    <property type="nucleotide sequence ID" value="NZ_JBHUHN010000001.1"/>
</dbReference>
<keyword evidence="6" id="KW-1185">Reference proteome</keyword>
<proteinExistence type="predicted"/>
<evidence type="ECO:0000256" key="2">
    <source>
        <dbReference type="ARBA" id="ARBA00023157"/>
    </source>
</evidence>